<reference evidence="2" key="1">
    <citation type="journal article" date="2014" name="Proc. Natl. Acad. Sci. U.S.A.">
        <title>Extensive sampling of basidiomycete genomes demonstrates inadequacy of the white-rot/brown-rot paradigm for wood decay fungi.</title>
        <authorList>
            <person name="Riley R."/>
            <person name="Salamov A.A."/>
            <person name="Brown D.W."/>
            <person name="Nagy L.G."/>
            <person name="Floudas D."/>
            <person name="Held B.W."/>
            <person name="Levasseur A."/>
            <person name="Lombard V."/>
            <person name="Morin E."/>
            <person name="Otillar R."/>
            <person name="Lindquist E.A."/>
            <person name="Sun H."/>
            <person name="LaButti K.M."/>
            <person name="Schmutz J."/>
            <person name="Jabbour D."/>
            <person name="Luo H."/>
            <person name="Baker S.E."/>
            <person name="Pisabarro A.G."/>
            <person name="Walton J.D."/>
            <person name="Blanchette R.A."/>
            <person name="Henrissat B."/>
            <person name="Martin F."/>
            <person name="Cullen D."/>
            <person name="Hibbett D.S."/>
            <person name="Grigoriev I.V."/>
        </authorList>
    </citation>
    <scope>NUCLEOTIDE SEQUENCE [LARGE SCALE GENOMIC DNA]</scope>
    <source>
        <strain evidence="2">FD-172 SS1</strain>
    </source>
</reference>
<accession>A0A067N1I2</accession>
<dbReference type="EMBL" id="KL198016">
    <property type="protein sequence ID" value="KDQ21828.1"/>
    <property type="molecule type" value="Genomic_DNA"/>
</dbReference>
<sequence length="97" mass="11015">MIELAPTSENLSNAKRQTNKTWEDGVWVHCLLRNPFRLGSRKTNVKVFESGVQLAIGRREVCPKVNTCMHTLIGRSYGSDRIRQLHPKGRILLGCLL</sequence>
<dbReference type="Proteomes" id="UP000027195">
    <property type="component" value="Unassembled WGS sequence"/>
</dbReference>
<keyword evidence="2" id="KW-1185">Reference proteome</keyword>
<evidence type="ECO:0000313" key="2">
    <source>
        <dbReference type="Proteomes" id="UP000027195"/>
    </source>
</evidence>
<name>A0A067N1I2_BOTB1</name>
<dbReference type="HOGENOM" id="CLU_2346402_0_0_1"/>
<protein>
    <submittedName>
        <fullName evidence="1">Uncharacterized protein</fullName>
    </submittedName>
</protein>
<dbReference type="InParanoid" id="A0A067N1I2"/>
<proteinExistence type="predicted"/>
<dbReference type="AlphaFoldDB" id="A0A067N1I2"/>
<organism evidence="1 2">
    <name type="scientific">Botryobasidium botryosum (strain FD-172 SS1)</name>
    <dbReference type="NCBI Taxonomy" id="930990"/>
    <lineage>
        <taxon>Eukaryota</taxon>
        <taxon>Fungi</taxon>
        <taxon>Dikarya</taxon>
        <taxon>Basidiomycota</taxon>
        <taxon>Agaricomycotina</taxon>
        <taxon>Agaricomycetes</taxon>
        <taxon>Cantharellales</taxon>
        <taxon>Botryobasidiaceae</taxon>
        <taxon>Botryobasidium</taxon>
    </lineage>
</organism>
<gene>
    <name evidence="1" type="ORF">BOTBODRAFT_214517</name>
</gene>
<evidence type="ECO:0000313" key="1">
    <source>
        <dbReference type="EMBL" id="KDQ21828.1"/>
    </source>
</evidence>